<evidence type="ECO:0000256" key="8">
    <source>
        <dbReference type="ARBA" id="ARBA00022989"/>
    </source>
</evidence>
<keyword evidence="5 11" id="KW-0812">Transmembrane</keyword>
<dbReference type="STRING" id="1071378.G0W5Y1"/>
<evidence type="ECO:0000256" key="9">
    <source>
        <dbReference type="ARBA" id="ARBA00023136"/>
    </source>
</evidence>
<evidence type="ECO:0000256" key="1">
    <source>
        <dbReference type="ARBA" id="ARBA00004477"/>
    </source>
</evidence>
<dbReference type="EC" id="2.7.1.108" evidence="3"/>
<feature type="transmembrane region" description="Helical" evidence="11">
    <location>
        <begin position="445"/>
        <end position="464"/>
    </location>
</feature>
<dbReference type="OrthoDB" id="377083at2759"/>
<dbReference type="GO" id="GO:0004168">
    <property type="term" value="F:dolichol kinase activity"/>
    <property type="evidence" value="ECO:0007669"/>
    <property type="project" value="UniProtKB-EC"/>
</dbReference>
<feature type="transmembrane region" description="Helical" evidence="11">
    <location>
        <begin position="127"/>
        <end position="155"/>
    </location>
</feature>
<evidence type="ECO:0000256" key="2">
    <source>
        <dbReference type="ARBA" id="ARBA00010794"/>
    </source>
</evidence>
<evidence type="ECO:0000313" key="12">
    <source>
        <dbReference type="EMBL" id="CCD23192.1"/>
    </source>
</evidence>
<dbReference type="KEGG" id="ndi:NDAI_0B01580"/>
<accession>G0W5Y1</accession>
<dbReference type="HOGENOM" id="CLU_031307_0_0_1"/>
<name>G0W5Y1_NAUDC</name>
<feature type="transmembrane region" description="Helical" evidence="11">
    <location>
        <begin position="379"/>
        <end position="400"/>
    </location>
</feature>
<dbReference type="OMA" id="KNWENTF"/>
<feature type="transmembrane region" description="Helical" evidence="11">
    <location>
        <begin position="327"/>
        <end position="345"/>
    </location>
</feature>
<dbReference type="EMBL" id="HE580268">
    <property type="protein sequence ID" value="CCD23192.1"/>
    <property type="molecule type" value="Genomic_DNA"/>
</dbReference>
<evidence type="ECO:0000256" key="5">
    <source>
        <dbReference type="ARBA" id="ARBA00022692"/>
    </source>
</evidence>
<feature type="region of interest" description="Disordered" evidence="10">
    <location>
        <begin position="1"/>
        <end position="41"/>
    </location>
</feature>
<keyword evidence="9 11" id="KW-0472">Membrane</keyword>
<comment type="subcellular location">
    <subcellularLocation>
        <location evidence="1">Endoplasmic reticulum membrane</location>
        <topology evidence="1">Multi-pass membrane protein</topology>
    </subcellularLocation>
</comment>
<dbReference type="GO" id="GO:0043048">
    <property type="term" value="P:dolichyl monophosphate biosynthetic process"/>
    <property type="evidence" value="ECO:0007669"/>
    <property type="project" value="EnsemblFungi"/>
</dbReference>
<proteinExistence type="inferred from homology"/>
<dbReference type="GeneID" id="11498097"/>
<sequence>MAATISQQETVQDQSELDKHAKNSMQLSPDVSPPNETKSSTSYFSSKKFIQLAITFSTLYLAYTKHKDTKDELDCVTIFKDASRVIVILLANIFMNYANNVNKIAISNGAVDNNVKTNLLPPFDVCYLVYLPFMVSFLFCPSLAIFNTTLTLNVLDVNIFKKLTFQVCFIIFDQVMSSSSTKDDIDKLPLIGIAVNYTISELLMKIGEKKSLDLIDSNLFSIILTNILIMLPIQNDNMDYLPLIILRNTLYAFIIIVSFNWMVSTLLIKLKFNQKSLHITLLINFIIALPLTINVLVEIPSSSEKSSLSPSIWLFDFINSSSIRKTILILWLSFLLVLIPNIIFFKSNFSLNTSRKIWHFLIFLLLIKPFQMDPFFIKIALSGTIVLFLSIEYLRFINLHPIGPILNEHLKTFTDYRDNKGPLIISYIYLIIGISIPLLVNNSPIGLISLGIGDSMASIIGGKFGHFKWPGSKKTLEGTMAFILTTSFTCYCLKTYFQGFYFNQISMINLFYVCTLSGILEGNSQLNDNILIPTFMMIIEELLSN</sequence>
<keyword evidence="13" id="KW-1185">Reference proteome</keyword>
<keyword evidence="4" id="KW-0808">Transferase</keyword>
<keyword evidence="7" id="KW-0256">Endoplasmic reticulum</keyword>
<evidence type="ECO:0000256" key="4">
    <source>
        <dbReference type="ARBA" id="ARBA00022679"/>
    </source>
</evidence>
<evidence type="ECO:0000313" key="13">
    <source>
        <dbReference type="Proteomes" id="UP000000689"/>
    </source>
</evidence>
<evidence type="ECO:0000256" key="10">
    <source>
        <dbReference type="SAM" id="MobiDB-lite"/>
    </source>
</evidence>
<dbReference type="RefSeq" id="XP_003668435.1">
    <property type="nucleotide sequence ID" value="XM_003668387.1"/>
</dbReference>
<feature type="transmembrane region" description="Helical" evidence="11">
    <location>
        <begin position="214"/>
        <end position="233"/>
    </location>
</feature>
<evidence type="ECO:0000256" key="7">
    <source>
        <dbReference type="ARBA" id="ARBA00022824"/>
    </source>
</evidence>
<dbReference type="InterPro" id="IPR032974">
    <property type="entry name" value="Polypren_kinase"/>
</dbReference>
<dbReference type="PANTHER" id="PTHR13205:SF15">
    <property type="entry name" value="DOLICHOL KINASE"/>
    <property type="match status" value="1"/>
</dbReference>
<keyword evidence="6" id="KW-0418">Kinase</keyword>
<feature type="transmembrane region" description="Helical" evidence="11">
    <location>
        <begin position="245"/>
        <end position="267"/>
    </location>
</feature>
<gene>
    <name evidence="12" type="primary">NDAI0B01580</name>
    <name evidence="12" type="ordered locus">NDAI_0B01580</name>
</gene>
<dbReference type="AlphaFoldDB" id="G0W5Y1"/>
<comment type="similarity">
    <text evidence="2">Belongs to the polyprenol kinase family.</text>
</comment>
<feature type="transmembrane region" description="Helical" evidence="11">
    <location>
        <begin position="421"/>
        <end position="439"/>
    </location>
</feature>
<keyword evidence="8 11" id="KW-1133">Transmembrane helix</keyword>
<dbReference type="GO" id="GO:0005789">
    <property type="term" value="C:endoplasmic reticulum membrane"/>
    <property type="evidence" value="ECO:0007669"/>
    <property type="project" value="UniProtKB-SubCell"/>
</dbReference>
<feature type="compositionally biased region" description="Polar residues" evidence="10">
    <location>
        <begin position="1"/>
        <end position="14"/>
    </location>
</feature>
<protein>
    <recommendedName>
        <fullName evidence="3">dolichol kinase</fullName>
        <ecNumber evidence="3">2.7.1.108</ecNumber>
    </recommendedName>
</protein>
<evidence type="ECO:0000256" key="3">
    <source>
        <dbReference type="ARBA" id="ARBA00012132"/>
    </source>
</evidence>
<dbReference type="PANTHER" id="PTHR13205">
    <property type="entry name" value="TRANSMEMBRANE PROTEIN 15-RELATED"/>
    <property type="match status" value="1"/>
</dbReference>
<evidence type="ECO:0000256" key="6">
    <source>
        <dbReference type="ARBA" id="ARBA00022777"/>
    </source>
</evidence>
<feature type="transmembrane region" description="Helical" evidence="11">
    <location>
        <begin position="279"/>
        <end position="297"/>
    </location>
</feature>
<dbReference type="eggNOG" id="KOG2468">
    <property type="taxonomic scope" value="Eukaryota"/>
</dbReference>
<organism evidence="12 13">
    <name type="scientific">Naumovozyma dairenensis (strain ATCC 10597 / BCRC 20456 / CBS 421 / NBRC 0211 / NRRL Y-12639)</name>
    <name type="common">Saccharomyces dairenensis</name>
    <dbReference type="NCBI Taxonomy" id="1071378"/>
    <lineage>
        <taxon>Eukaryota</taxon>
        <taxon>Fungi</taxon>
        <taxon>Dikarya</taxon>
        <taxon>Ascomycota</taxon>
        <taxon>Saccharomycotina</taxon>
        <taxon>Saccharomycetes</taxon>
        <taxon>Saccharomycetales</taxon>
        <taxon>Saccharomycetaceae</taxon>
        <taxon>Naumovozyma</taxon>
    </lineage>
</organism>
<dbReference type="Proteomes" id="UP000000689">
    <property type="component" value="Chromosome 2"/>
</dbReference>
<reference evidence="12 13" key="1">
    <citation type="journal article" date="2011" name="Proc. Natl. Acad. Sci. U.S.A.">
        <title>Evolutionary erosion of yeast sex chromosomes by mating-type switching accidents.</title>
        <authorList>
            <person name="Gordon J.L."/>
            <person name="Armisen D."/>
            <person name="Proux-Wera E."/>
            <person name="Oheigeartaigh S.S."/>
            <person name="Byrne K.P."/>
            <person name="Wolfe K.H."/>
        </authorList>
    </citation>
    <scope>NUCLEOTIDE SEQUENCE [LARGE SCALE GENOMIC DNA]</scope>
    <source>
        <strain evidence="13">ATCC 10597 / BCRC 20456 / CBS 421 / NBRC 0211 / NRRL Y-12639</strain>
    </source>
</reference>
<evidence type="ECO:0000256" key="11">
    <source>
        <dbReference type="SAM" id="Phobius"/>
    </source>
</evidence>